<reference evidence="3" key="1">
    <citation type="journal article" date="2019" name="Int. J. Syst. Evol. Microbiol.">
        <title>The Global Catalogue of Microorganisms (GCM) 10K type strain sequencing project: providing services to taxonomists for standard genome sequencing and annotation.</title>
        <authorList>
            <consortium name="The Broad Institute Genomics Platform"/>
            <consortium name="The Broad Institute Genome Sequencing Center for Infectious Disease"/>
            <person name="Wu L."/>
            <person name="Ma J."/>
        </authorList>
    </citation>
    <scope>NUCLEOTIDE SEQUENCE [LARGE SCALE GENOMIC DNA]</scope>
    <source>
        <strain evidence="3">CGMCC 4.1434</strain>
    </source>
</reference>
<dbReference type="Proteomes" id="UP001596109">
    <property type="component" value="Unassembled WGS sequence"/>
</dbReference>
<accession>A0ABW0TFG9</accession>
<dbReference type="InterPro" id="IPR036250">
    <property type="entry name" value="AcylCo_DH-like_C"/>
</dbReference>
<comment type="caution">
    <text evidence="2">The sequence shown here is derived from an EMBL/GenBank/DDBJ whole genome shotgun (WGS) entry which is preliminary data.</text>
</comment>
<dbReference type="EMBL" id="JBHSNO010000005">
    <property type="protein sequence ID" value="MFC5588181.1"/>
    <property type="molecule type" value="Genomic_DNA"/>
</dbReference>
<evidence type="ECO:0000313" key="3">
    <source>
        <dbReference type="Proteomes" id="UP001596109"/>
    </source>
</evidence>
<keyword evidence="3" id="KW-1185">Reference proteome</keyword>
<proteinExistence type="predicted"/>
<dbReference type="InterPro" id="IPR024719">
    <property type="entry name" value="HpaB/PvcC/4-BUDH_C"/>
</dbReference>
<evidence type="ECO:0000259" key="1">
    <source>
        <dbReference type="Pfam" id="PF03241"/>
    </source>
</evidence>
<protein>
    <submittedName>
        <fullName evidence="2">4-hydroxyphenylacetate 3-hydroxylase C-terminal domain-containing protein</fullName>
    </submittedName>
</protein>
<dbReference type="Pfam" id="PF03241">
    <property type="entry name" value="HpaB"/>
    <property type="match status" value="1"/>
</dbReference>
<evidence type="ECO:0000313" key="2">
    <source>
        <dbReference type="EMBL" id="MFC5588181.1"/>
    </source>
</evidence>
<dbReference type="RefSeq" id="WP_381431269.1">
    <property type="nucleotide sequence ID" value="NZ_JBHSNO010000005.1"/>
</dbReference>
<dbReference type="SUPFAM" id="SSF47203">
    <property type="entry name" value="Acyl-CoA dehydrogenase C-terminal domain-like"/>
    <property type="match status" value="1"/>
</dbReference>
<feature type="domain" description="HpaB/PvcC/4-BUDH C-terminal" evidence="1">
    <location>
        <begin position="1"/>
        <end position="41"/>
    </location>
</feature>
<dbReference type="Gene3D" id="1.20.140.10">
    <property type="entry name" value="Butyryl-CoA Dehydrogenase, subunit A, domain 3"/>
    <property type="match status" value="1"/>
</dbReference>
<sequence>MKLFCLAWDLTMGALGTRETLYERFFFGDPMKMASRLYHVYL</sequence>
<name>A0ABW0TFG9_9BACL</name>
<organism evidence="2 3">
    <name type="scientific">Sporosarcina soli</name>
    <dbReference type="NCBI Taxonomy" id="334736"/>
    <lineage>
        <taxon>Bacteria</taxon>
        <taxon>Bacillati</taxon>
        <taxon>Bacillota</taxon>
        <taxon>Bacilli</taxon>
        <taxon>Bacillales</taxon>
        <taxon>Caryophanaceae</taxon>
        <taxon>Sporosarcina</taxon>
    </lineage>
</organism>
<gene>
    <name evidence="2" type="ORF">ACFPRA_04760</name>
</gene>